<accession>W9RRU1</accession>
<evidence type="ECO:0000313" key="2">
    <source>
        <dbReference type="EMBL" id="EXB66638.1"/>
    </source>
</evidence>
<evidence type="ECO:0000256" key="1">
    <source>
        <dbReference type="SAM" id="MobiDB-lite"/>
    </source>
</evidence>
<evidence type="ECO:0000313" key="3">
    <source>
        <dbReference type="Proteomes" id="UP000030645"/>
    </source>
</evidence>
<dbReference type="Proteomes" id="UP000030645">
    <property type="component" value="Unassembled WGS sequence"/>
</dbReference>
<protein>
    <recommendedName>
        <fullName evidence="4">Retrotransposon gag domain-containing protein</fullName>
    </recommendedName>
</protein>
<dbReference type="EMBL" id="KE344550">
    <property type="protein sequence ID" value="EXB66638.1"/>
    <property type="molecule type" value="Genomic_DNA"/>
</dbReference>
<keyword evidence="3" id="KW-1185">Reference proteome</keyword>
<proteinExistence type="predicted"/>
<name>W9RRU1_9ROSA</name>
<evidence type="ECO:0008006" key="4">
    <source>
        <dbReference type="Google" id="ProtNLM"/>
    </source>
</evidence>
<feature type="region of interest" description="Disordered" evidence="1">
    <location>
        <begin position="130"/>
        <end position="150"/>
    </location>
</feature>
<organism evidence="2 3">
    <name type="scientific">Morus notabilis</name>
    <dbReference type="NCBI Taxonomy" id="981085"/>
    <lineage>
        <taxon>Eukaryota</taxon>
        <taxon>Viridiplantae</taxon>
        <taxon>Streptophyta</taxon>
        <taxon>Embryophyta</taxon>
        <taxon>Tracheophyta</taxon>
        <taxon>Spermatophyta</taxon>
        <taxon>Magnoliopsida</taxon>
        <taxon>eudicotyledons</taxon>
        <taxon>Gunneridae</taxon>
        <taxon>Pentapetalae</taxon>
        <taxon>rosids</taxon>
        <taxon>fabids</taxon>
        <taxon>Rosales</taxon>
        <taxon>Moraceae</taxon>
        <taxon>Moreae</taxon>
        <taxon>Morus</taxon>
    </lineage>
</organism>
<sequence length="311" mass="36820">MTSKYSRLGHDAFSKGLAMHLMMFHRQVLANFAQQDMESFYMAWERFKDMLERFPNHQLPKWRLLQMFYYGLSYEARYWVGKATKIPHGVANPPLEVVLERQIALFEEMCEITDSRRFLDDQMERLKSTISRSHLEEDKQTMNPRSDHETKKPMVLFDDDCVEPREFEPLEYIEPWDEDLRALDVVLAQNLVKMDTHVIKTDLHLLSDVMSIPSHEFCDTQIASIVLDSQLEREEHFEQMLEEFLQEGEVKESLEDVEAHETIDLSSSMALLYTPPNDPFWPSSPTPPYYSFQVQVSELKKWDQFKRVSKH</sequence>
<gene>
    <name evidence="2" type="ORF">L484_024935</name>
</gene>
<dbReference type="AlphaFoldDB" id="W9RRU1"/>
<reference evidence="3" key="1">
    <citation type="submission" date="2013-01" db="EMBL/GenBank/DDBJ databases">
        <title>Draft Genome Sequence of a Mulberry Tree, Morus notabilis C.K. Schneid.</title>
        <authorList>
            <person name="He N."/>
            <person name="Zhao S."/>
        </authorList>
    </citation>
    <scope>NUCLEOTIDE SEQUENCE</scope>
</reference>